<name>A0A9W8VD01_9HYPO</name>
<comment type="subcellular location">
    <subcellularLocation>
        <location evidence="1">Nucleus</location>
    </subcellularLocation>
</comment>
<dbReference type="SMART" id="SM00906">
    <property type="entry name" value="Fungal_trans"/>
    <property type="match status" value="1"/>
</dbReference>
<dbReference type="GO" id="GO:0008270">
    <property type="term" value="F:zinc ion binding"/>
    <property type="evidence" value="ECO:0007669"/>
    <property type="project" value="InterPro"/>
</dbReference>
<feature type="domain" description="Xylanolytic transcriptional activator regulatory" evidence="6">
    <location>
        <begin position="48"/>
        <end position="133"/>
    </location>
</feature>
<keyword evidence="4" id="KW-0804">Transcription</keyword>
<gene>
    <name evidence="7" type="ORF">NW762_007658</name>
</gene>
<dbReference type="GO" id="GO:0000981">
    <property type="term" value="F:DNA-binding transcription factor activity, RNA polymerase II-specific"/>
    <property type="evidence" value="ECO:0007669"/>
    <property type="project" value="InterPro"/>
</dbReference>
<dbReference type="AlphaFoldDB" id="A0A9W8VD01"/>
<dbReference type="Proteomes" id="UP001152049">
    <property type="component" value="Unassembled WGS sequence"/>
</dbReference>
<keyword evidence="3" id="KW-0805">Transcription regulation</keyword>
<evidence type="ECO:0000259" key="6">
    <source>
        <dbReference type="SMART" id="SM00906"/>
    </source>
</evidence>
<keyword evidence="2" id="KW-0479">Metal-binding</keyword>
<evidence type="ECO:0000256" key="1">
    <source>
        <dbReference type="ARBA" id="ARBA00004123"/>
    </source>
</evidence>
<protein>
    <recommendedName>
        <fullName evidence="6">Xylanolytic transcriptional activator regulatory domain-containing protein</fullName>
    </recommendedName>
</protein>
<evidence type="ECO:0000256" key="2">
    <source>
        <dbReference type="ARBA" id="ARBA00022723"/>
    </source>
</evidence>
<dbReference type="InterPro" id="IPR007219">
    <property type="entry name" value="XnlR_reg_dom"/>
</dbReference>
<keyword evidence="8" id="KW-1185">Reference proteome</keyword>
<dbReference type="EMBL" id="JAOQAZ010000014">
    <property type="protein sequence ID" value="KAJ4259727.1"/>
    <property type="molecule type" value="Genomic_DNA"/>
</dbReference>
<reference evidence="7" key="1">
    <citation type="submission" date="2022-09" db="EMBL/GenBank/DDBJ databases">
        <title>Fusarium specimens isolated from Avocado Roots.</title>
        <authorList>
            <person name="Stajich J."/>
            <person name="Roper C."/>
            <person name="Heimlech-Rivalta G."/>
        </authorList>
    </citation>
    <scope>NUCLEOTIDE SEQUENCE</scope>
    <source>
        <strain evidence="7">CF00136</strain>
    </source>
</reference>
<accession>A0A9W8VD01</accession>
<proteinExistence type="predicted"/>
<dbReference type="CDD" id="cd12148">
    <property type="entry name" value="fungal_TF_MHR"/>
    <property type="match status" value="1"/>
</dbReference>
<dbReference type="GO" id="GO:0005634">
    <property type="term" value="C:nucleus"/>
    <property type="evidence" value="ECO:0007669"/>
    <property type="project" value="UniProtKB-SubCell"/>
</dbReference>
<keyword evidence="5" id="KW-0539">Nucleus</keyword>
<dbReference type="PANTHER" id="PTHR47338">
    <property type="entry name" value="ZN(II)2CYS6 TRANSCRIPTION FACTOR (EUROFUNG)-RELATED"/>
    <property type="match status" value="1"/>
</dbReference>
<dbReference type="InterPro" id="IPR050815">
    <property type="entry name" value="TF_fung"/>
</dbReference>
<evidence type="ECO:0000256" key="5">
    <source>
        <dbReference type="ARBA" id="ARBA00023242"/>
    </source>
</evidence>
<dbReference type="PANTHER" id="PTHR47338:SF10">
    <property type="entry name" value="TRANSCRIPTION FACTOR DOMAIN-CONTAINING PROTEIN-RELATED"/>
    <property type="match status" value="1"/>
</dbReference>
<dbReference type="GO" id="GO:0003677">
    <property type="term" value="F:DNA binding"/>
    <property type="evidence" value="ECO:0007669"/>
    <property type="project" value="InterPro"/>
</dbReference>
<organism evidence="7 8">
    <name type="scientific">Fusarium torreyae</name>
    <dbReference type="NCBI Taxonomy" id="1237075"/>
    <lineage>
        <taxon>Eukaryota</taxon>
        <taxon>Fungi</taxon>
        <taxon>Dikarya</taxon>
        <taxon>Ascomycota</taxon>
        <taxon>Pezizomycotina</taxon>
        <taxon>Sordariomycetes</taxon>
        <taxon>Hypocreomycetidae</taxon>
        <taxon>Hypocreales</taxon>
        <taxon>Nectriaceae</taxon>
        <taxon>Fusarium</taxon>
    </lineage>
</organism>
<evidence type="ECO:0000256" key="4">
    <source>
        <dbReference type="ARBA" id="ARBA00023163"/>
    </source>
</evidence>
<dbReference type="OrthoDB" id="3037908at2759"/>
<comment type="caution">
    <text evidence="7">The sequence shown here is derived from an EMBL/GenBank/DDBJ whole genome shotgun (WGS) entry which is preliminary data.</text>
</comment>
<dbReference type="Pfam" id="PF04082">
    <property type="entry name" value="Fungal_trans"/>
    <property type="match status" value="1"/>
</dbReference>
<evidence type="ECO:0000313" key="8">
    <source>
        <dbReference type="Proteomes" id="UP001152049"/>
    </source>
</evidence>
<evidence type="ECO:0000313" key="7">
    <source>
        <dbReference type="EMBL" id="KAJ4259727.1"/>
    </source>
</evidence>
<evidence type="ECO:0000256" key="3">
    <source>
        <dbReference type="ARBA" id="ARBA00023015"/>
    </source>
</evidence>
<dbReference type="GO" id="GO:0006351">
    <property type="term" value="P:DNA-templated transcription"/>
    <property type="evidence" value="ECO:0007669"/>
    <property type="project" value="InterPro"/>
</dbReference>
<sequence>MPLYRKARVAAETDEMDDEGKDSFDVAHVQTWLLMANFEARKGNFSRAAISMARSTRVAQMLNLYREHKNDETDSIPPRGYGSYRDWITLEECRRTWWCIHISDRLISATSALPSVLDATPAVDALPASDEAFESGRVEVTSTLKRALRDQTKTFSPLALRVLASSLFHRATQLPTTRDTDEDEDAVLNNQSYWNRHEAIENDLNSLHSIIPEELRLPQGLKCQQCVFVHVLMQITMLSLYKSAMQMAQGCDGSDTPYSIAQCGSRMLSAAANIVKIFRSTDNVFMALQNPIQDHAAYMASLVLLSDLESNRGQTSQIMDVSFLQISLQDAGKTQPVALSLGQQLAEKLAPVIVTGQIEV</sequence>